<gene>
    <name evidence="2" type="ORF">RhiirA4_536562</name>
</gene>
<keyword evidence="3" id="KW-1185">Reference proteome</keyword>
<evidence type="ECO:0000313" key="2">
    <source>
        <dbReference type="EMBL" id="PKY37590.1"/>
    </source>
</evidence>
<dbReference type="GO" id="GO:0031932">
    <property type="term" value="C:TORC2 complex"/>
    <property type="evidence" value="ECO:0007669"/>
    <property type="project" value="TreeGrafter"/>
</dbReference>
<dbReference type="VEuPathDB" id="FungiDB:RhiirA1_362825"/>
<reference evidence="2 3" key="1">
    <citation type="submission" date="2015-10" db="EMBL/GenBank/DDBJ databases">
        <title>Genome analyses suggest a sexual origin of heterokaryosis in a supposedly ancient asexual fungus.</title>
        <authorList>
            <person name="Ropars J."/>
            <person name="Sedzielewska K."/>
            <person name="Noel J."/>
            <person name="Charron P."/>
            <person name="Farinelli L."/>
            <person name="Marton T."/>
            <person name="Kruger M."/>
            <person name="Pelin A."/>
            <person name="Brachmann A."/>
            <person name="Corradi N."/>
        </authorList>
    </citation>
    <scope>NUCLEOTIDE SEQUENCE [LARGE SCALE GENOMIC DNA]</scope>
    <source>
        <strain evidence="2 3">A4</strain>
    </source>
</reference>
<feature type="region of interest" description="Disordered" evidence="1">
    <location>
        <begin position="58"/>
        <end position="79"/>
    </location>
</feature>
<dbReference type="OrthoDB" id="2290221at2759"/>
<dbReference type="Proteomes" id="UP000234323">
    <property type="component" value="Unassembled WGS sequence"/>
</dbReference>
<sequence length="468" mass="51755">MSLNPIQEASESTRSTPTNNSLSTSSSSASSLSQIHQAPISTSLPSVSSIYNGPNVQASNSANSSSMSMSTEGQGGTWSSMATFQQNQTSQIPQTNQLYSNYRTSPSFSNRSGFTSPSSSSLMTQNSQSSLNPSHFPLMERSNSASTINSYFSPFHEKSLSTGSIQVNLSPSVLSQTTYTPSIISTTHSKLYDSVNTKDLERIEQLGPHDTWGSLVVKVLPLFNGEGLKLCIEDLNDLVRRYMNDRPLHLLYDDINELLELGMFTLNGKLRGVPDEKLVSRLVELWSFFFGTVIPYFEGVFLPLLIQSSVQKENMNIRRLVLMSFRDHVILPMGDRVEDAFNKLFHDFDSGIPVTDTAARMLQMSYILSSVLSDDDKQRDMDRILGKLKNNWKLFMRRRDRRGFVGMSPSNSNTNNNAAQLTTVETAEEEKLTFPVDSNETEISSTVTTPTTAANPIDGVSATTSPAY</sequence>
<feature type="compositionally biased region" description="Polar residues" evidence="1">
    <location>
        <begin position="1"/>
        <end position="10"/>
    </location>
</feature>
<dbReference type="PANTHER" id="PTHR32428:SF2">
    <property type="entry name" value="TARGET OF RAPAMYCIN COMPLEX 2 SUBUNIT BIT61-RELATED"/>
    <property type="match status" value="1"/>
</dbReference>
<dbReference type="SUPFAM" id="SSF74788">
    <property type="entry name" value="Cullin repeat-like"/>
    <property type="match status" value="1"/>
</dbReference>
<dbReference type="InterPro" id="IPR016159">
    <property type="entry name" value="Cullin_repeat-like_dom_sf"/>
</dbReference>
<accession>A0A2I1FT92</accession>
<name>A0A2I1FT92_9GLOM</name>
<dbReference type="GO" id="GO:0038203">
    <property type="term" value="P:TORC2 signaling"/>
    <property type="evidence" value="ECO:0007669"/>
    <property type="project" value="TreeGrafter"/>
</dbReference>
<dbReference type="VEuPathDB" id="FungiDB:RhiirFUN_001525"/>
<dbReference type="VEuPathDB" id="FungiDB:FUN_023425"/>
<protein>
    <submittedName>
        <fullName evidence="2">HbrB-domain-containing protein</fullName>
    </submittedName>
</protein>
<feature type="region of interest" description="Disordered" evidence="1">
    <location>
        <begin position="1"/>
        <end position="36"/>
    </location>
</feature>
<dbReference type="Pfam" id="PF08539">
    <property type="entry name" value="HbrB"/>
    <property type="match status" value="1"/>
</dbReference>
<organism evidence="2 3">
    <name type="scientific">Rhizophagus irregularis</name>
    <dbReference type="NCBI Taxonomy" id="588596"/>
    <lineage>
        <taxon>Eukaryota</taxon>
        <taxon>Fungi</taxon>
        <taxon>Fungi incertae sedis</taxon>
        <taxon>Mucoromycota</taxon>
        <taxon>Glomeromycotina</taxon>
        <taxon>Glomeromycetes</taxon>
        <taxon>Glomerales</taxon>
        <taxon>Glomeraceae</taxon>
        <taxon>Rhizophagus</taxon>
    </lineage>
</organism>
<dbReference type="PANTHER" id="PTHR32428">
    <property type="entry name" value="TARGET OF RAPAMYCIN COMPLEX 2 SUBUNIT BIT61-RELATED"/>
    <property type="match status" value="1"/>
</dbReference>
<comment type="caution">
    <text evidence="2">The sequence shown here is derived from an EMBL/GenBank/DDBJ whole genome shotgun (WGS) entry which is preliminary data.</text>
</comment>
<evidence type="ECO:0000256" key="1">
    <source>
        <dbReference type="SAM" id="MobiDB-lite"/>
    </source>
</evidence>
<feature type="compositionally biased region" description="Low complexity" evidence="1">
    <location>
        <begin position="441"/>
        <end position="457"/>
    </location>
</feature>
<feature type="compositionally biased region" description="Low complexity" evidence="1">
    <location>
        <begin position="58"/>
        <end position="70"/>
    </location>
</feature>
<evidence type="ECO:0000313" key="3">
    <source>
        <dbReference type="Proteomes" id="UP000234323"/>
    </source>
</evidence>
<dbReference type="InterPro" id="IPR013745">
    <property type="entry name" value="Bit61/PRR5"/>
</dbReference>
<proteinExistence type="predicted"/>
<feature type="region of interest" description="Disordered" evidence="1">
    <location>
        <begin position="103"/>
        <end position="134"/>
    </location>
</feature>
<feature type="compositionally biased region" description="Low complexity" evidence="1">
    <location>
        <begin position="12"/>
        <end position="33"/>
    </location>
</feature>
<dbReference type="AlphaFoldDB" id="A0A2I1FT92"/>
<feature type="compositionally biased region" description="Low complexity" evidence="1">
    <location>
        <begin position="107"/>
        <end position="131"/>
    </location>
</feature>
<feature type="region of interest" description="Disordered" evidence="1">
    <location>
        <begin position="428"/>
        <end position="468"/>
    </location>
</feature>
<dbReference type="EMBL" id="LLXI01000006">
    <property type="protein sequence ID" value="PKY37590.1"/>
    <property type="molecule type" value="Genomic_DNA"/>
</dbReference>